<comment type="caution">
    <text evidence="2">The sequence shown here is derived from an EMBL/GenBank/DDBJ whole genome shotgun (WGS) entry which is preliminary data.</text>
</comment>
<gene>
    <name evidence="2" type="ORF">GPECTOR_15g475</name>
</gene>
<evidence type="ECO:0000256" key="1">
    <source>
        <dbReference type="SAM" id="MobiDB-lite"/>
    </source>
</evidence>
<keyword evidence="3" id="KW-1185">Reference proteome</keyword>
<dbReference type="PANTHER" id="PTHR24216">
    <property type="entry name" value="PAXILLIN-RELATED"/>
    <property type="match status" value="1"/>
</dbReference>
<name>A0A150GLQ4_GONPE</name>
<evidence type="ECO:0000313" key="3">
    <source>
        <dbReference type="Proteomes" id="UP000075714"/>
    </source>
</evidence>
<dbReference type="Proteomes" id="UP000075714">
    <property type="component" value="Unassembled WGS sequence"/>
</dbReference>
<sequence>MERRYKTLWQKLSSTRAFGKVGSPGAIVALGYDWHNGPQVQWGHLLAKLISGFSSGGYVAPTQGTSDLHPTRMDSILDQAVDLASEAAEVIRRFLAGGGAATPSYPPPSIAPPSPSPSPKPPSPTPSPPVSPSPPSPTPSPPAPPSPSPSPPVPPSPTPTPTEEPVPPGKERRVVEVTLEFNETVRDMNGLGRVFRNIKTIMAEILRDQLSAAARRLRGPKPTRISIHGAVPARPGVLAALAAAEASLLSKIPRRALQVLPVGPFEVGVLVVQFVDVPSSPPPASPGTNGTNGTRPDGGYRAPALLNLTAIQAALGAKANYGWNISSLPPPIVTEPPASSSPPPPAPLFLRAWNFSGHGAAGRTRSLVWYDDADFAYQAQRQSPLQLVARNKTACPAACAGCPWSWKATNTSLSVAVFFKEPVQVSRVLIKQIRNPGIIRVQFLKWTYPARGVLGDNVGRMVYNVSNDPTVCQSVLSVAIGPKRSGINLPVPAGGSHAKLAANLAATATGGVLITVDRPLSSGPNWGPFLEWVRFSGRVLYPANVAIYRGPNN</sequence>
<feature type="region of interest" description="Disordered" evidence="1">
    <location>
        <begin position="102"/>
        <end position="172"/>
    </location>
</feature>
<proteinExistence type="predicted"/>
<protein>
    <submittedName>
        <fullName evidence="2">Uncharacterized protein</fullName>
    </submittedName>
</protein>
<dbReference type="OrthoDB" id="530391at2759"/>
<reference evidence="3" key="1">
    <citation type="journal article" date="2016" name="Nat. Commun.">
        <title>The Gonium pectorale genome demonstrates co-option of cell cycle regulation during the evolution of multicellularity.</title>
        <authorList>
            <person name="Hanschen E.R."/>
            <person name="Marriage T.N."/>
            <person name="Ferris P.J."/>
            <person name="Hamaji T."/>
            <person name="Toyoda A."/>
            <person name="Fujiyama A."/>
            <person name="Neme R."/>
            <person name="Noguchi H."/>
            <person name="Minakuchi Y."/>
            <person name="Suzuki M."/>
            <person name="Kawai-Toyooka H."/>
            <person name="Smith D.R."/>
            <person name="Sparks H."/>
            <person name="Anderson J."/>
            <person name="Bakaric R."/>
            <person name="Luria V."/>
            <person name="Karger A."/>
            <person name="Kirschner M.W."/>
            <person name="Durand P.M."/>
            <person name="Michod R.E."/>
            <person name="Nozaki H."/>
            <person name="Olson B.J."/>
        </authorList>
    </citation>
    <scope>NUCLEOTIDE SEQUENCE [LARGE SCALE GENOMIC DNA]</scope>
    <source>
        <strain evidence="3">NIES-2863</strain>
    </source>
</reference>
<feature type="compositionally biased region" description="Pro residues" evidence="1">
    <location>
        <begin position="104"/>
        <end position="168"/>
    </location>
</feature>
<evidence type="ECO:0000313" key="2">
    <source>
        <dbReference type="EMBL" id="KXZ50789.1"/>
    </source>
</evidence>
<dbReference type="AlphaFoldDB" id="A0A150GLQ4"/>
<dbReference type="PANTHER" id="PTHR24216:SF65">
    <property type="entry name" value="PAXILLIN-LIKE PROTEIN 1"/>
    <property type="match status" value="1"/>
</dbReference>
<dbReference type="EMBL" id="LSYV01000016">
    <property type="protein sequence ID" value="KXZ50789.1"/>
    <property type="molecule type" value="Genomic_DNA"/>
</dbReference>
<organism evidence="2 3">
    <name type="scientific">Gonium pectorale</name>
    <name type="common">Green alga</name>
    <dbReference type="NCBI Taxonomy" id="33097"/>
    <lineage>
        <taxon>Eukaryota</taxon>
        <taxon>Viridiplantae</taxon>
        <taxon>Chlorophyta</taxon>
        <taxon>core chlorophytes</taxon>
        <taxon>Chlorophyceae</taxon>
        <taxon>CS clade</taxon>
        <taxon>Chlamydomonadales</taxon>
        <taxon>Volvocaceae</taxon>
        <taxon>Gonium</taxon>
    </lineage>
</organism>
<accession>A0A150GLQ4</accession>
<dbReference type="PRINTS" id="PR01217">
    <property type="entry name" value="PRICHEXTENSN"/>
</dbReference>